<dbReference type="EMBL" id="JACHGB010000004">
    <property type="protein sequence ID" value="MBB5272148.1"/>
    <property type="molecule type" value="Genomic_DNA"/>
</dbReference>
<dbReference type="Pfam" id="PF25137">
    <property type="entry name" value="ADH_Fe_C"/>
    <property type="match status" value="1"/>
</dbReference>
<evidence type="ECO:0000256" key="3">
    <source>
        <dbReference type="ARBA" id="ARBA00023002"/>
    </source>
</evidence>
<comment type="caution">
    <text evidence="7">The sequence shown here is derived from an EMBL/GenBank/DDBJ whole genome shotgun (WGS) entry which is preliminary data.</text>
</comment>
<feature type="domain" description="Fe-containing alcohol dehydrogenase-like C-terminal" evidence="6">
    <location>
        <begin position="203"/>
        <end position="388"/>
    </location>
</feature>
<dbReference type="InterPro" id="IPR018211">
    <property type="entry name" value="ADH_Fe_CS"/>
</dbReference>
<dbReference type="Gene3D" id="1.20.1090.10">
    <property type="entry name" value="Dehydroquinate synthase-like - alpha domain"/>
    <property type="match status" value="1"/>
</dbReference>
<sequence>MQSGTHPWLAQQRVHYGRPAAPLVLEEAQRCGARRVFVTTTRSLTQGRLVAACIEALGDAFAGKFDAIAAHSPREAVIEGARRIRDAQADLVVAIGGGSVIDATKVMLQAVWYGVDSVEGLDAIVGGAHRGGADPGAWDADPQSLRMIAVPTTFSAAEFSNVAGVTDVARRLKQMYTHPLAVPRAVILDPAATLDTPERLLLSTGMRSMDHAVERWCAIRSLPFGDALSLHAMKMLADALPRVKASPQDLQARSDCQVAMWLSLLPQSAGVPFGASHGIGYILGGAYGVPHGETSCVMLASVLEWNEAVNAERQLAVAQALGRPGERAGPAMREFVRGLGLPWRLRDVGIERERLAEIAGRYDGTGPIATNPRRVGSAADIVEILELAW</sequence>
<evidence type="ECO:0000256" key="2">
    <source>
        <dbReference type="ARBA" id="ARBA00007358"/>
    </source>
</evidence>
<comment type="cofactor">
    <cofactor evidence="1">
        <name>Fe cation</name>
        <dbReference type="ChEBI" id="CHEBI:24875"/>
    </cofactor>
</comment>
<evidence type="ECO:0000313" key="8">
    <source>
        <dbReference type="Proteomes" id="UP000532440"/>
    </source>
</evidence>
<evidence type="ECO:0000256" key="1">
    <source>
        <dbReference type="ARBA" id="ARBA00001962"/>
    </source>
</evidence>
<protein>
    <submittedName>
        <fullName evidence="7">Maleylacetate reductase</fullName>
        <ecNumber evidence="7">1.3.1.32</ecNumber>
    </submittedName>
</protein>
<keyword evidence="8" id="KW-1185">Reference proteome</keyword>
<dbReference type="PROSITE" id="PS00060">
    <property type="entry name" value="ADH_IRON_2"/>
    <property type="match status" value="1"/>
</dbReference>
<dbReference type="AlphaFoldDB" id="A0A7W8HHS5"/>
<name>A0A7W8HHS5_9BURK</name>
<dbReference type="InterPro" id="IPR039697">
    <property type="entry name" value="Alcohol_dehydrogenase_Fe"/>
</dbReference>
<evidence type="ECO:0000259" key="6">
    <source>
        <dbReference type="Pfam" id="PF25137"/>
    </source>
</evidence>
<gene>
    <name evidence="7" type="ORF">HNQ70_002162</name>
</gene>
<dbReference type="CDD" id="cd08192">
    <property type="entry name" value="MAR-like"/>
    <property type="match status" value="1"/>
</dbReference>
<keyword evidence="4" id="KW-0520">NAD</keyword>
<organism evidence="7 8">
    <name type="scientific">Quisquiliibacterium transsilvanicum</name>
    <dbReference type="NCBI Taxonomy" id="1549638"/>
    <lineage>
        <taxon>Bacteria</taxon>
        <taxon>Pseudomonadati</taxon>
        <taxon>Pseudomonadota</taxon>
        <taxon>Betaproteobacteria</taxon>
        <taxon>Burkholderiales</taxon>
        <taxon>Burkholderiaceae</taxon>
        <taxon>Quisquiliibacterium</taxon>
    </lineage>
</organism>
<dbReference type="Proteomes" id="UP000532440">
    <property type="component" value="Unassembled WGS sequence"/>
</dbReference>
<proteinExistence type="inferred from homology"/>
<comment type="similarity">
    <text evidence="2">Belongs to the iron-containing alcohol dehydrogenase family.</text>
</comment>
<dbReference type="SUPFAM" id="SSF56796">
    <property type="entry name" value="Dehydroquinate synthase-like"/>
    <property type="match status" value="1"/>
</dbReference>
<evidence type="ECO:0000259" key="5">
    <source>
        <dbReference type="Pfam" id="PF00465"/>
    </source>
</evidence>
<evidence type="ECO:0000256" key="4">
    <source>
        <dbReference type="ARBA" id="ARBA00023027"/>
    </source>
</evidence>
<dbReference type="InterPro" id="IPR001670">
    <property type="entry name" value="ADH_Fe/GldA"/>
</dbReference>
<dbReference type="InterPro" id="IPR056798">
    <property type="entry name" value="ADH_Fe_C"/>
</dbReference>
<reference evidence="7 8" key="1">
    <citation type="submission" date="2020-08" db="EMBL/GenBank/DDBJ databases">
        <title>Genomic Encyclopedia of Type Strains, Phase IV (KMG-IV): sequencing the most valuable type-strain genomes for metagenomic binning, comparative biology and taxonomic classification.</title>
        <authorList>
            <person name="Goeker M."/>
        </authorList>
    </citation>
    <scope>NUCLEOTIDE SEQUENCE [LARGE SCALE GENOMIC DNA]</scope>
    <source>
        <strain evidence="7 8">DSM 29781</strain>
    </source>
</reference>
<dbReference type="PANTHER" id="PTHR11496">
    <property type="entry name" value="ALCOHOL DEHYDROGENASE"/>
    <property type="match status" value="1"/>
</dbReference>
<evidence type="ECO:0000313" key="7">
    <source>
        <dbReference type="EMBL" id="MBB5272148.1"/>
    </source>
</evidence>
<dbReference type="Gene3D" id="3.40.50.1970">
    <property type="match status" value="1"/>
</dbReference>
<feature type="domain" description="Alcohol dehydrogenase iron-type/glycerol dehydrogenase GldA" evidence="5">
    <location>
        <begin position="12"/>
        <end position="190"/>
    </location>
</feature>
<dbReference type="EC" id="1.3.1.32" evidence="7"/>
<dbReference type="GO" id="GO:0004022">
    <property type="term" value="F:alcohol dehydrogenase (NAD+) activity"/>
    <property type="evidence" value="ECO:0007669"/>
    <property type="project" value="TreeGrafter"/>
</dbReference>
<dbReference type="RefSeq" id="WP_183967280.1">
    <property type="nucleotide sequence ID" value="NZ_BAABEW010000002.1"/>
</dbReference>
<keyword evidence="3 7" id="KW-0560">Oxidoreductase</keyword>
<dbReference type="PANTHER" id="PTHR11496:SF102">
    <property type="entry name" value="ALCOHOL DEHYDROGENASE 4"/>
    <property type="match status" value="1"/>
</dbReference>
<accession>A0A7W8HHS5</accession>
<dbReference type="GO" id="GO:0046872">
    <property type="term" value="F:metal ion binding"/>
    <property type="evidence" value="ECO:0007669"/>
    <property type="project" value="InterPro"/>
</dbReference>
<dbReference type="Pfam" id="PF00465">
    <property type="entry name" value="Fe-ADH"/>
    <property type="match status" value="1"/>
</dbReference>
<dbReference type="GO" id="GO:0018506">
    <property type="term" value="F:maleylacetate reductase activity"/>
    <property type="evidence" value="ECO:0007669"/>
    <property type="project" value="UniProtKB-EC"/>
</dbReference>